<dbReference type="InterPro" id="IPR025345">
    <property type="entry name" value="DUF4249"/>
</dbReference>
<evidence type="ECO:0000313" key="1">
    <source>
        <dbReference type="EMBL" id="RCW34592.1"/>
    </source>
</evidence>
<organism evidence="1 2">
    <name type="scientific">Marinilabilia salmonicolor</name>
    <dbReference type="NCBI Taxonomy" id="989"/>
    <lineage>
        <taxon>Bacteria</taxon>
        <taxon>Pseudomonadati</taxon>
        <taxon>Bacteroidota</taxon>
        <taxon>Bacteroidia</taxon>
        <taxon>Marinilabiliales</taxon>
        <taxon>Marinilabiliaceae</taxon>
        <taxon>Marinilabilia</taxon>
    </lineage>
</organism>
<dbReference type="RefSeq" id="WP_258861597.1">
    <property type="nucleotide sequence ID" value="NZ_QPIZ01000011.1"/>
</dbReference>
<sequence>MIKNWHILILLALAFFSCEKEIEIEMEERGGRLVLYSFIAPDSILQVHLSKSVSHLSVDDFERVYNGNVTVYRNDRIVDDFIFPFDESWANRSGVDFSSGDSIRIEAFDGSGQSVSGETVIPDTVPFLLADTATVVKSDNKDGERKVLNCKLTISDPAVKKNYYQLIIFEQICRMEEGVVKCEQKRVGYDKKDPVFFVQSKEGSLIGEIDFDGCFSDTLFNGESYNLEVDLPLEYASVPDQNGASRKIFFLLLSHTRGFYDYYRSRVVAEYGYDLPIIDPIRIYNNIDGGLGLITGYNVTTDSLIFDNGI</sequence>
<gene>
    <name evidence="1" type="ORF">DFO77_11193</name>
</gene>
<dbReference type="Proteomes" id="UP000252733">
    <property type="component" value="Unassembled WGS sequence"/>
</dbReference>
<proteinExistence type="predicted"/>
<evidence type="ECO:0000313" key="2">
    <source>
        <dbReference type="Proteomes" id="UP000252733"/>
    </source>
</evidence>
<dbReference type="Pfam" id="PF14054">
    <property type="entry name" value="DUF4249"/>
    <property type="match status" value="1"/>
</dbReference>
<dbReference type="EMBL" id="QPIZ01000011">
    <property type="protein sequence ID" value="RCW34592.1"/>
    <property type="molecule type" value="Genomic_DNA"/>
</dbReference>
<protein>
    <submittedName>
        <fullName evidence="1">Uncharacterized protein DUF4249</fullName>
    </submittedName>
</protein>
<name>A0A368V0E9_9BACT</name>
<dbReference type="AlphaFoldDB" id="A0A368V0E9"/>
<dbReference type="PROSITE" id="PS51257">
    <property type="entry name" value="PROKAR_LIPOPROTEIN"/>
    <property type="match status" value="1"/>
</dbReference>
<keyword evidence="2" id="KW-1185">Reference proteome</keyword>
<comment type="caution">
    <text evidence="1">The sequence shown here is derived from an EMBL/GenBank/DDBJ whole genome shotgun (WGS) entry which is preliminary data.</text>
</comment>
<reference evidence="1 2" key="1">
    <citation type="submission" date="2018-07" db="EMBL/GenBank/DDBJ databases">
        <title>Freshwater and sediment microbial communities from various areas in North America, analyzing microbe dynamics in response to fracking.</title>
        <authorList>
            <person name="Lamendella R."/>
        </authorList>
    </citation>
    <scope>NUCLEOTIDE SEQUENCE [LARGE SCALE GENOMIC DNA]</scope>
    <source>
        <strain evidence="1 2">160A</strain>
    </source>
</reference>
<accession>A0A368V0E9</accession>